<feature type="transmembrane region" description="Helical" evidence="1">
    <location>
        <begin position="117"/>
        <end position="137"/>
    </location>
</feature>
<organism evidence="2 3">
    <name type="scientific">Koleobacter methoxysyntrophicus</name>
    <dbReference type="NCBI Taxonomy" id="2751313"/>
    <lineage>
        <taxon>Bacteria</taxon>
        <taxon>Bacillati</taxon>
        <taxon>Bacillota</taxon>
        <taxon>Clostridia</taxon>
        <taxon>Koleobacterales</taxon>
        <taxon>Koleobacteraceae</taxon>
        <taxon>Koleobacter</taxon>
    </lineage>
</organism>
<feature type="transmembrane region" description="Helical" evidence="1">
    <location>
        <begin position="226"/>
        <end position="244"/>
    </location>
</feature>
<dbReference type="EMBL" id="CP059066">
    <property type="protein sequence ID" value="QSQ08499.1"/>
    <property type="molecule type" value="Genomic_DNA"/>
</dbReference>
<dbReference type="GO" id="GO:0016020">
    <property type="term" value="C:membrane"/>
    <property type="evidence" value="ECO:0007669"/>
    <property type="project" value="InterPro"/>
</dbReference>
<keyword evidence="1" id="KW-1133">Transmembrane helix</keyword>
<dbReference type="NCBIfam" id="TIGR04518">
    <property type="entry name" value="ECF_S_folT_fam"/>
    <property type="match status" value="1"/>
</dbReference>
<dbReference type="Gene3D" id="1.10.1760.20">
    <property type="match status" value="2"/>
</dbReference>
<proteinExistence type="predicted"/>
<keyword evidence="3" id="KW-1185">Reference proteome</keyword>
<feature type="transmembrane region" description="Helical" evidence="1">
    <location>
        <begin position="83"/>
        <end position="105"/>
    </location>
</feature>
<keyword evidence="1" id="KW-0812">Transmembrane</keyword>
<evidence type="ECO:0000313" key="2">
    <source>
        <dbReference type="EMBL" id="QSQ08499.1"/>
    </source>
</evidence>
<dbReference type="Pfam" id="PF12822">
    <property type="entry name" value="ECF_trnsprt"/>
    <property type="match status" value="1"/>
</dbReference>
<feature type="transmembrane region" description="Helical" evidence="1">
    <location>
        <begin position="51"/>
        <end position="77"/>
    </location>
</feature>
<keyword evidence="1" id="KW-0472">Membrane</keyword>
<dbReference type="Proteomes" id="UP000662904">
    <property type="component" value="Chromosome"/>
</dbReference>
<name>A0A8A0RLV2_9FIRM</name>
<feature type="transmembrane region" description="Helical" evidence="1">
    <location>
        <begin position="12"/>
        <end position="39"/>
    </location>
</feature>
<reference evidence="2" key="1">
    <citation type="submission" date="2020-07" db="EMBL/GenBank/DDBJ databases">
        <title>Koleobacter methoxysyntrophicus gen. nov., sp. nov., a novel anaerobic bacterium isolated from deep subsurface oil field and proposal of Koleobacterales ord. nov. in the phylum Firmicutes.</title>
        <authorList>
            <person name="Sakamoto S."/>
            <person name="Tamaki H."/>
        </authorList>
    </citation>
    <scope>NUCLEOTIDE SEQUENCE</scope>
    <source>
        <strain evidence="2">NRmbB1</strain>
    </source>
</reference>
<protein>
    <submittedName>
        <fullName evidence="2">Folate transporter FolT</fullName>
    </submittedName>
</protein>
<accession>A0A8A0RLV2</accession>
<dbReference type="InterPro" id="IPR024529">
    <property type="entry name" value="ECF_trnsprt_substrate-spec"/>
</dbReference>
<feature type="transmembrane region" description="Helical" evidence="1">
    <location>
        <begin position="190"/>
        <end position="214"/>
    </location>
</feature>
<dbReference type="KEGG" id="kme:H0A61_00824"/>
<feature type="transmembrane region" description="Helical" evidence="1">
    <location>
        <begin position="152"/>
        <end position="170"/>
    </location>
</feature>
<dbReference type="InterPro" id="IPR030949">
    <property type="entry name" value="ECF_S_folate_fam"/>
</dbReference>
<dbReference type="RefSeq" id="WP_206708708.1">
    <property type="nucleotide sequence ID" value="NZ_CP059066.1"/>
</dbReference>
<dbReference type="AlphaFoldDB" id="A0A8A0RLV2"/>
<evidence type="ECO:0000313" key="3">
    <source>
        <dbReference type="Proteomes" id="UP000662904"/>
    </source>
</evidence>
<sequence>MKQKGALFTTKALANLSLLTALSIILSRVLGISVPIAGYTALKINFSAVPLILSGICWGPAAGFMSGAVADVVGYMLNPAGGAYFPGFTLSTALCGFIPGVIFRCLRSNKKAYNFKFLNAILAILLIAGAVAIFIYHGQHMNNGLISPKHRLLYGYTAVLGGLALAYMFLLFFPKAKGKDIHSLYSLDKIFFAVVLSQITTSLILNTWFLSIIFSKGFLFFLPARILNTLFMIPVYTLIIHALLKREIIKNL</sequence>
<gene>
    <name evidence="2" type="primary">folT_1</name>
    <name evidence="2" type="ORF">H0A61_00824</name>
</gene>
<evidence type="ECO:0000256" key="1">
    <source>
        <dbReference type="SAM" id="Phobius"/>
    </source>
</evidence>